<dbReference type="OrthoDB" id="5296650at2"/>
<feature type="signal peptide" evidence="1">
    <location>
        <begin position="1"/>
        <end position="18"/>
    </location>
</feature>
<keyword evidence="1" id="KW-0732">Signal</keyword>
<dbReference type="CDD" id="cd22784">
    <property type="entry name" value="DPBB_MltA_YuiC-like"/>
    <property type="match status" value="1"/>
</dbReference>
<name>A0A2I9D5V4_9DEIO</name>
<keyword evidence="3" id="KW-1185">Reference proteome</keyword>
<evidence type="ECO:0008006" key="4">
    <source>
        <dbReference type="Google" id="ProtNLM"/>
    </source>
</evidence>
<dbReference type="AlphaFoldDB" id="A0A2I9D5V4"/>
<evidence type="ECO:0000313" key="2">
    <source>
        <dbReference type="EMBL" id="GBF05780.1"/>
    </source>
</evidence>
<reference evidence="3" key="1">
    <citation type="submission" date="2018-01" db="EMBL/GenBank/DDBJ databases">
        <title>Draft Genome Sequence of the Radioresistant Bacterium Deinococcus aerius TR0125, Isolated from the Higher Atmosphere above Japan.</title>
        <authorList>
            <person name="Satoh K."/>
            <person name="Arai H."/>
            <person name="Sanzen T."/>
            <person name="Kawaguchi Y."/>
            <person name="Hayashi H."/>
            <person name="Yokobori S."/>
            <person name="Yamagishi A."/>
            <person name="Oono Y."/>
            <person name="Narumi I."/>
        </authorList>
    </citation>
    <scope>NUCLEOTIDE SEQUENCE [LARGE SCALE GENOMIC DNA]</scope>
    <source>
        <strain evidence="3">TR0125</strain>
    </source>
</reference>
<evidence type="ECO:0000256" key="1">
    <source>
        <dbReference type="SAM" id="SignalP"/>
    </source>
</evidence>
<sequence>MRRFLVTALAALAVQGQAATYSLQRVSHYNAVRAQTDRTPQISACGPTQRGQIALSRDLLRKVGCGARVRVTVNGRSHVYVVNDTMHPRYRRTADILVSRTSTARKLGVSKGTLTVLRKGTPYQG</sequence>
<feature type="chain" id="PRO_5014448116" description="RlpA-like protein double-psi beta-barrel domain-containing protein" evidence="1">
    <location>
        <begin position="19"/>
        <end position="125"/>
    </location>
</feature>
<comment type="caution">
    <text evidence="2">The sequence shown here is derived from an EMBL/GenBank/DDBJ whole genome shotgun (WGS) entry which is preliminary data.</text>
</comment>
<organism evidence="2 3">
    <name type="scientific">Deinococcus aerius</name>
    <dbReference type="NCBI Taxonomy" id="200253"/>
    <lineage>
        <taxon>Bacteria</taxon>
        <taxon>Thermotogati</taxon>
        <taxon>Deinococcota</taxon>
        <taxon>Deinococci</taxon>
        <taxon>Deinococcales</taxon>
        <taxon>Deinococcaceae</taxon>
        <taxon>Deinococcus</taxon>
    </lineage>
</organism>
<gene>
    <name evidence="2" type="ORF">DAERI_060040</name>
</gene>
<protein>
    <recommendedName>
        <fullName evidence="4">RlpA-like protein double-psi beta-barrel domain-containing protein</fullName>
    </recommendedName>
</protein>
<dbReference type="RefSeq" id="WP_103129205.1">
    <property type="nucleotide sequence ID" value="NZ_BFAG01000006.1"/>
</dbReference>
<proteinExistence type="predicted"/>
<evidence type="ECO:0000313" key="3">
    <source>
        <dbReference type="Proteomes" id="UP000236569"/>
    </source>
</evidence>
<dbReference type="Proteomes" id="UP000236569">
    <property type="component" value="Unassembled WGS sequence"/>
</dbReference>
<accession>A0A2I9D5V4</accession>
<dbReference type="EMBL" id="BFAG01000006">
    <property type="protein sequence ID" value="GBF05780.1"/>
    <property type="molecule type" value="Genomic_DNA"/>
</dbReference>